<name>A0A3D8RX64_9EURO</name>
<evidence type="ECO:0000256" key="4">
    <source>
        <dbReference type="ARBA" id="ARBA00022927"/>
    </source>
</evidence>
<dbReference type="EMBL" id="PVWQ01000006">
    <property type="protein sequence ID" value="RDW78615.1"/>
    <property type="molecule type" value="Genomic_DNA"/>
</dbReference>
<keyword evidence="3" id="KW-0677">Repeat</keyword>
<keyword evidence="4 6" id="KW-0653">Protein transport</keyword>
<dbReference type="STRING" id="1810919.A0A3D8RX64"/>
<dbReference type="InterPro" id="IPR016024">
    <property type="entry name" value="ARM-type_fold"/>
</dbReference>
<feature type="compositionally biased region" description="Basic and acidic residues" evidence="8">
    <location>
        <begin position="20"/>
        <end position="46"/>
    </location>
</feature>
<dbReference type="PROSITE" id="PS50176">
    <property type="entry name" value="ARM_REPEAT"/>
    <property type="match status" value="3"/>
</dbReference>
<dbReference type="InterPro" id="IPR036975">
    <property type="entry name" value="Importin-a_IBB_sf"/>
</dbReference>
<dbReference type="FunFam" id="1.25.10.10:FF:000021">
    <property type="entry name" value="Importin subunit alpha"/>
    <property type="match status" value="1"/>
</dbReference>
<comment type="caution">
    <text evidence="10">The sequence shown here is derived from an EMBL/GenBank/DDBJ whole genome shotgun (WGS) entry which is preliminary data.</text>
</comment>
<feature type="region of interest" description="Disordered" evidence="8">
    <location>
        <begin position="1"/>
        <end position="65"/>
    </location>
</feature>
<evidence type="ECO:0000256" key="6">
    <source>
        <dbReference type="PIRNR" id="PIRNR005673"/>
    </source>
</evidence>
<dbReference type="InterPro" id="IPR011989">
    <property type="entry name" value="ARM-like"/>
</dbReference>
<keyword evidence="11" id="KW-1185">Reference proteome</keyword>
<dbReference type="Pfam" id="PF16186">
    <property type="entry name" value="Arm_3"/>
    <property type="match status" value="1"/>
</dbReference>
<dbReference type="GO" id="GO:0005634">
    <property type="term" value="C:nucleus"/>
    <property type="evidence" value="ECO:0007669"/>
    <property type="project" value="UniProtKB-ARBA"/>
</dbReference>
<reference evidence="10 11" key="1">
    <citation type="journal article" date="2018" name="IMA Fungus">
        <title>IMA Genome-F 9: Draft genome sequence of Annulohypoxylon stygium, Aspergillus mulundensis, Berkeleyomyces basicola (syn. Thielaviopsis basicola), Ceratocystis smalleyi, two Cercospora beticola strains, Coleophoma cylindrospora, Fusarium fracticaudum, Phialophora cf. hyalina, and Morchella septimelata.</title>
        <authorList>
            <person name="Wingfield B.D."/>
            <person name="Bills G.F."/>
            <person name="Dong Y."/>
            <person name="Huang W."/>
            <person name="Nel W.J."/>
            <person name="Swalarsk-Parry B.S."/>
            <person name="Vaghefi N."/>
            <person name="Wilken P.M."/>
            <person name="An Z."/>
            <person name="de Beer Z.W."/>
            <person name="De Vos L."/>
            <person name="Chen L."/>
            <person name="Duong T.A."/>
            <person name="Gao Y."/>
            <person name="Hammerbacher A."/>
            <person name="Kikkert J.R."/>
            <person name="Li Y."/>
            <person name="Li H."/>
            <person name="Li K."/>
            <person name="Li Q."/>
            <person name="Liu X."/>
            <person name="Ma X."/>
            <person name="Naidoo K."/>
            <person name="Pethybridge S.J."/>
            <person name="Sun J."/>
            <person name="Steenkamp E.T."/>
            <person name="van der Nest M.A."/>
            <person name="van Wyk S."/>
            <person name="Wingfield M.J."/>
            <person name="Xiong C."/>
            <person name="Yue Q."/>
            <person name="Zhang X."/>
        </authorList>
    </citation>
    <scope>NUCLEOTIDE SEQUENCE [LARGE SCALE GENOMIC DNA]</scope>
    <source>
        <strain evidence="10 11">DSM 5745</strain>
    </source>
</reference>
<dbReference type="PANTHER" id="PTHR23316">
    <property type="entry name" value="IMPORTIN ALPHA"/>
    <property type="match status" value="1"/>
</dbReference>
<evidence type="ECO:0000313" key="11">
    <source>
        <dbReference type="Proteomes" id="UP000256690"/>
    </source>
</evidence>
<evidence type="ECO:0000313" key="10">
    <source>
        <dbReference type="EMBL" id="RDW78615.1"/>
    </source>
</evidence>
<feature type="repeat" description="ARM" evidence="7">
    <location>
        <begin position="125"/>
        <end position="167"/>
    </location>
</feature>
<dbReference type="OrthoDB" id="29145at2759"/>
<dbReference type="GO" id="GO:0006606">
    <property type="term" value="P:protein import into nucleus"/>
    <property type="evidence" value="ECO:0007669"/>
    <property type="project" value="InterPro"/>
</dbReference>
<evidence type="ECO:0000259" key="9">
    <source>
        <dbReference type="PROSITE" id="PS51214"/>
    </source>
</evidence>
<dbReference type="InterPro" id="IPR000225">
    <property type="entry name" value="Armadillo"/>
</dbReference>
<dbReference type="GO" id="GO:0061608">
    <property type="term" value="F:nuclear import signal receptor activity"/>
    <property type="evidence" value="ECO:0007669"/>
    <property type="project" value="InterPro"/>
</dbReference>
<dbReference type="Gene3D" id="1.25.10.10">
    <property type="entry name" value="Leucine-rich Repeat Variant"/>
    <property type="match status" value="1"/>
</dbReference>
<evidence type="ECO:0000256" key="8">
    <source>
        <dbReference type="SAM" id="MobiDB-lite"/>
    </source>
</evidence>
<proteinExistence type="inferred from homology"/>
<feature type="domain" description="IBB" evidence="9">
    <location>
        <begin position="1"/>
        <end position="58"/>
    </location>
</feature>
<dbReference type="Pfam" id="PF01749">
    <property type="entry name" value="IBB"/>
    <property type="match status" value="1"/>
</dbReference>
<accession>A0A3D8RX64</accession>
<dbReference type="Gene3D" id="1.20.5.690">
    <property type="entry name" value="Importin-alpha, importin-beta-binding domain"/>
    <property type="match status" value="1"/>
</dbReference>
<evidence type="ECO:0000256" key="5">
    <source>
        <dbReference type="ARBA" id="ARBA00071843"/>
    </source>
</evidence>
<evidence type="ECO:0000256" key="3">
    <source>
        <dbReference type="ARBA" id="ARBA00022737"/>
    </source>
</evidence>
<feature type="compositionally biased region" description="Basic and acidic residues" evidence="8">
    <location>
        <begin position="1"/>
        <end position="11"/>
    </location>
</feature>
<feature type="repeat" description="ARM" evidence="7">
    <location>
        <begin position="167"/>
        <end position="209"/>
    </location>
</feature>
<feature type="repeat" description="ARM" evidence="7">
    <location>
        <begin position="336"/>
        <end position="378"/>
    </location>
</feature>
<dbReference type="InterPro" id="IPR002652">
    <property type="entry name" value="Importin-a_IBB"/>
</dbReference>
<dbReference type="GO" id="GO:0005737">
    <property type="term" value="C:cytoplasm"/>
    <property type="evidence" value="ECO:0007669"/>
    <property type="project" value="InterPro"/>
</dbReference>
<dbReference type="AlphaFoldDB" id="A0A3D8RX64"/>
<evidence type="ECO:0000256" key="1">
    <source>
        <dbReference type="ARBA" id="ARBA00010394"/>
    </source>
</evidence>
<dbReference type="SUPFAM" id="SSF48371">
    <property type="entry name" value="ARM repeat"/>
    <property type="match status" value="1"/>
</dbReference>
<dbReference type="SMART" id="SM00185">
    <property type="entry name" value="ARM"/>
    <property type="match status" value="8"/>
</dbReference>
<evidence type="ECO:0000256" key="2">
    <source>
        <dbReference type="ARBA" id="ARBA00022448"/>
    </source>
</evidence>
<dbReference type="RefSeq" id="XP_026603315.1">
    <property type="nucleotide sequence ID" value="XM_026747483.1"/>
</dbReference>
<dbReference type="Pfam" id="PF00514">
    <property type="entry name" value="Arm"/>
    <property type="match status" value="8"/>
</dbReference>
<dbReference type="GeneID" id="38115837"/>
<evidence type="ECO:0000256" key="7">
    <source>
        <dbReference type="PROSITE-ProRule" id="PRU00259"/>
    </source>
</evidence>
<sequence length="553" mass="60629">MAERYIPEHRRTQYKARNQFRPDELRRRREEQQVEIRKQKREENLAKRRGIQTRDGGIGVGGGMAAAESDDEASAIESELNVELPEMVKGVFSDQIEAQIQATTKFRKLLSKERNPPIERVIETGVVSRFVEFLRSPHTLVQFEAAWALTNIASGSAQQTQVVIEAGAVPIFVELLSSPEPDVREQAVWALGNIAGDSPQCRDFVLNAGALRPLLTLINDGRKISMLRNATWTLSNFCRGKTPQPDWNTIAPALPVLSKLIYMLDDEVLIDACWAISYLSDGPNEKIQAVIEAGIPRRLVELLMHASTSVQTPALRSVGNIVTGDDVQTQVIINCGALPALLSLLSSTKDGIRKEACWTISNITAGNSSQIQSVVDAGIIPPLVHLLANGDFKTRKEACWAISNATSGGLQKPDQIRYLVTQGCIKPLCDLLACPDNKIIQVALDGLENILKVGEMDKEAGQGDAHVNRYALFIEEAGGMEKIHDCQNNANEEIYMKAYNIIEKYFSDEDEAAGDIDELAPQQTQTGFTLGATQQQPGGFSFGGANGGDSMDM</sequence>
<dbReference type="Proteomes" id="UP000256690">
    <property type="component" value="Unassembled WGS sequence"/>
</dbReference>
<feature type="region of interest" description="Disordered" evidence="8">
    <location>
        <begin position="530"/>
        <end position="553"/>
    </location>
</feature>
<dbReference type="InterPro" id="IPR024931">
    <property type="entry name" value="Importin_alpha"/>
</dbReference>
<keyword evidence="2 6" id="KW-0813">Transport</keyword>
<dbReference type="PIRSF" id="PIRSF005673">
    <property type="entry name" value="Importin_alpha"/>
    <property type="match status" value="1"/>
</dbReference>
<dbReference type="PROSITE" id="PS51214">
    <property type="entry name" value="IBB"/>
    <property type="match status" value="1"/>
</dbReference>
<comment type="similarity">
    <text evidence="1 6">Belongs to the importin alpha family.</text>
</comment>
<protein>
    <recommendedName>
        <fullName evidence="5 6">Importin subunit alpha</fullName>
    </recommendedName>
</protein>
<dbReference type="FunFam" id="1.20.5.690:FF:000003">
    <property type="entry name" value="Importin subunit alpha"/>
    <property type="match status" value="1"/>
</dbReference>
<dbReference type="InterPro" id="IPR032413">
    <property type="entry name" value="Arm_3"/>
</dbReference>
<gene>
    <name evidence="10" type="ORF">DSM5745_05467</name>
</gene>
<organism evidence="10 11">
    <name type="scientific">Aspergillus mulundensis</name>
    <dbReference type="NCBI Taxonomy" id="1810919"/>
    <lineage>
        <taxon>Eukaryota</taxon>
        <taxon>Fungi</taxon>
        <taxon>Dikarya</taxon>
        <taxon>Ascomycota</taxon>
        <taxon>Pezizomycotina</taxon>
        <taxon>Eurotiomycetes</taxon>
        <taxon>Eurotiomycetidae</taxon>
        <taxon>Eurotiales</taxon>
        <taxon>Aspergillaceae</taxon>
        <taxon>Aspergillus</taxon>
        <taxon>Aspergillus subgen. Nidulantes</taxon>
    </lineage>
</organism>